<evidence type="ECO:0000256" key="1">
    <source>
        <dbReference type="ARBA" id="ARBA00022553"/>
    </source>
</evidence>
<dbReference type="PANTHER" id="PTHR48111:SF22">
    <property type="entry name" value="REGULATOR OF RPOS"/>
    <property type="match status" value="1"/>
</dbReference>
<name>A0ABU1RRZ1_9GAMM</name>
<dbReference type="RefSeq" id="WP_310092053.1">
    <property type="nucleotide sequence ID" value="NZ_JAVDTT010000002.1"/>
</dbReference>
<evidence type="ECO:0000259" key="8">
    <source>
        <dbReference type="PROSITE" id="PS50110"/>
    </source>
</evidence>
<dbReference type="InterPro" id="IPR039420">
    <property type="entry name" value="WalR-like"/>
</dbReference>
<feature type="DNA-binding region" description="OmpR/PhoB-type" evidence="7">
    <location>
        <begin position="125"/>
        <end position="222"/>
    </location>
</feature>
<evidence type="ECO:0000313" key="11">
    <source>
        <dbReference type="Proteomes" id="UP001254759"/>
    </source>
</evidence>
<dbReference type="GO" id="GO:0003677">
    <property type="term" value="F:DNA binding"/>
    <property type="evidence" value="ECO:0007669"/>
    <property type="project" value="UniProtKB-KW"/>
</dbReference>
<evidence type="ECO:0000256" key="3">
    <source>
        <dbReference type="ARBA" id="ARBA00023015"/>
    </source>
</evidence>
<keyword evidence="2" id="KW-0902">Two-component regulatory system</keyword>
<dbReference type="InterPro" id="IPR011006">
    <property type="entry name" value="CheY-like_superfamily"/>
</dbReference>
<keyword evidence="1 6" id="KW-0597">Phosphoprotein</keyword>
<dbReference type="PANTHER" id="PTHR48111">
    <property type="entry name" value="REGULATOR OF RPOS"/>
    <property type="match status" value="1"/>
</dbReference>
<dbReference type="SUPFAM" id="SSF52172">
    <property type="entry name" value="CheY-like"/>
    <property type="match status" value="1"/>
</dbReference>
<evidence type="ECO:0000256" key="4">
    <source>
        <dbReference type="ARBA" id="ARBA00023125"/>
    </source>
</evidence>
<protein>
    <submittedName>
        <fullName evidence="10">DNA-binding response OmpR family regulator</fullName>
    </submittedName>
</protein>
<dbReference type="EMBL" id="JAVDTT010000002">
    <property type="protein sequence ID" value="MDR6841362.1"/>
    <property type="molecule type" value="Genomic_DNA"/>
</dbReference>
<comment type="caution">
    <text evidence="10">The sequence shown here is derived from an EMBL/GenBank/DDBJ whole genome shotgun (WGS) entry which is preliminary data.</text>
</comment>
<dbReference type="Gene3D" id="3.40.50.2300">
    <property type="match status" value="1"/>
</dbReference>
<dbReference type="InterPro" id="IPR036388">
    <property type="entry name" value="WH-like_DNA-bd_sf"/>
</dbReference>
<dbReference type="PROSITE" id="PS51755">
    <property type="entry name" value="OMPR_PHOB"/>
    <property type="match status" value="1"/>
</dbReference>
<evidence type="ECO:0000259" key="9">
    <source>
        <dbReference type="PROSITE" id="PS51755"/>
    </source>
</evidence>
<organism evidence="10 11">
    <name type="scientific">Pseudoxanthomonas sacheonensis</name>
    <dbReference type="NCBI Taxonomy" id="443615"/>
    <lineage>
        <taxon>Bacteria</taxon>
        <taxon>Pseudomonadati</taxon>
        <taxon>Pseudomonadota</taxon>
        <taxon>Gammaproteobacteria</taxon>
        <taxon>Lysobacterales</taxon>
        <taxon>Lysobacteraceae</taxon>
        <taxon>Pseudoxanthomonas</taxon>
    </lineage>
</organism>
<dbReference type="Proteomes" id="UP001254759">
    <property type="component" value="Unassembled WGS sequence"/>
</dbReference>
<dbReference type="Pfam" id="PF00486">
    <property type="entry name" value="Trans_reg_C"/>
    <property type="match status" value="1"/>
</dbReference>
<dbReference type="PROSITE" id="PS50110">
    <property type="entry name" value="RESPONSE_REGULATORY"/>
    <property type="match status" value="1"/>
</dbReference>
<dbReference type="CDD" id="cd17574">
    <property type="entry name" value="REC_OmpR"/>
    <property type="match status" value="1"/>
</dbReference>
<dbReference type="InterPro" id="IPR001789">
    <property type="entry name" value="Sig_transdc_resp-reg_receiver"/>
</dbReference>
<dbReference type="SMART" id="SM00448">
    <property type="entry name" value="REC"/>
    <property type="match status" value="1"/>
</dbReference>
<evidence type="ECO:0000256" key="2">
    <source>
        <dbReference type="ARBA" id="ARBA00023012"/>
    </source>
</evidence>
<dbReference type="InterPro" id="IPR001867">
    <property type="entry name" value="OmpR/PhoB-type_DNA-bd"/>
</dbReference>
<dbReference type="CDD" id="cd00383">
    <property type="entry name" value="trans_reg_C"/>
    <property type="match status" value="1"/>
</dbReference>
<evidence type="ECO:0000256" key="7">
    <source>
        <dbReference type="PROSITE-ProRule" id="PRU01091"/>
    </source>
</evidence>
<gene>
    <name evidence="10" type="ORF">J2W94_001647</name>
</gene>
<evidence type="ECO:0000313" key="10">
    <source>
        <dbReference type="EMBL" id="MDR6841362.1"/>
    </source>
</evidence>
<dbReference type="SMART" id="SM00862">
    <property type="entry name" value="Trans_reg_C"/>
    <property type="match status" value="1"/>
</dbReference>
<keyword evidence="11" id="KW-1185">Reference proteome</keyword>
<proteinExistence type="predicted"/>
<evidence type="ECO:0000256" key="5">
    <source>
        <dbReference type="ARBA" id="ARBA00023163"/>
    </source>
</evidence>
<evidence type="ECO:0000256" key="6">
    <source>
        <dbReference type="PROSITE-ProRule" id="PRU00169"/>
    </source>
</evidence>
<feature type="modified residue" description="4-aspartylphosphate" evidence="6">
    <location>
        <position position="51"/>
    </location>
</feature>
<keyword evidence="4 7" id="KW-0238">DNA-binding</keyword>
<keyword evidence="5" id="KW-0804">Transcription</keyword>
<dbReference type="Gene3D" id="1.10.10.10">
    <property type="entry name" value="Winged helix-like DNA-binding domain superfamily/Winged helix DNA-binding domain"/>
    <property type="match status" value="1"/>
</dbReference>
<accession>A0ABU1RRZ1</accession>
<keyword evidence="3" id="KW-0805">Transcription regulation</keyword>
<dbReference type="Pfam" id="PF00072">
    <property type="entry name" value="Response_reg"/>
    <property type="match status" value="1"/>
</dbReference>
<reference evidence="10 11" key="1">
    <citation type="submission" date="2023-07" db="EMBL/GenBank/DDBJ databases">
        <title>Sorghum-associated microbial communities from plants grown in Nebraska, USA.</title>
        <authorList>
            <person name="Schachtman D."/>
        </authorList>
    </citation>
    <scope>NUCLEOTIDE SEQUENCE [LARGE SCALE GENOMIC DNA]</scope>
    <source>
        <strain evidence="10 11">BE107</strain>
    </source>
</reference>
<feature type="domain" description="OmpR/PhoB-type" evidence="9">
    <location>
        <begin position="125"/>
        <end position="222"/>
    </location>
</feature>
<sequence length="238" mass="27009">MRLLVVEDNASLVANLFDYFEARGHTLDAAPDGITGLHLATQQSYDVVILDWMLPRMDGREVLRRLRNERPAQPVVMLTSRHELADKIAGFRAGADDYLTKPFALPELEVRLEALLARRDGRGSNRVLEVHGLRLDLHTLEVHRDGQRLHLYPACRKLLETLMQASPAAVSRERLERTLWVDRPPDGDLLRSHVYELRRSVDGPFAVKLIHTLPRVGYRLALLGASDDSYPDARNQAE</sequence>
<feature type="domain" description="Response regulatory" evidence="8">
    <location>
        <begin position="2"/>
        <end position="116"/>
    </location>
</feature>
<dbReference type="Gene3D" id="6.10.250.690">
    <property type="match status" value="1"/>
</dbReference>